<name>L8HA38_ACACF</name>
<dbReference type="RefSeq" id="XP_004345845.1">
    <property type="nucleotide sequence ID" value="XM_004345795.1"/>
</dbReference>
<evidence type="ECO:0000313" key="2">
    <source>
        <dbReference type="Proteomes" id="UP000011083"/>
    </source>
</evidence>
<reference evidence="1 2" key="1">
    <citation type="journal article" date="2013" name="Genome Biol.">
        <title>Genome of Acanthamoeba castellanii highlights extensive lateral gene transfer and early evolution of tyrosine kinase signaling.</title>
        <authorList>
            <person name="Clarke M."/>
            <person name="Lohan A.J."/>
            <person name="Liu B."/>
            <person name="Lagkouvardos I."/>
            <person name="Roy S."/>
            <person name="Zafar N."/>
            <person name="Bertelli C."/>
            <person name="Schilde C."/>
            <person name="Kianianmomeni A."/>
            <person name="Burglin T.R."/>
            <person name="Frech C."/>
            <person name="Turcotte B."/>
            <person name="Kopec K.O."/>
            <person name="Synnott J.M."/>
            <person name="Choo C."/>
            <person name="Paponov I."/>
            <person name="Finkler A."/>
            <person name="Soon Heng Tan C."/>
            <person name="Hutchins A.P."/>
            <person name="Weinmeier T."/>
            <person name="Rattei T."/>
            <person name="Chu J.S."/>
            <person name="Gimenez G."/>
            <person name="Irimia M."/>
            <person name="Rigden D.J."/>
            <person name="Fitzpatrick D.A."/>
            <person name="Lorenzo-Morales J."/>
            <person name="Bateman A."/>
            <person name="Chiu C.H."/>
            <person name="Tang P."/>
            <person name="Hegemann P."/>
            <person name="Fromm H."/>
            <person name="Raoult D."/>
            <person name="Greub G."/>
            <person name="Miranda-Saavedra D."/>
            <person name="Chen N."/>
            <person name="Nash P."/>
            <person name="Ginger M.L."/>
            <person name="Horn M."/>
            <person name="Schaap P."/>
            <person name="Caler L."/>
            <person name="Loftus B."/>
        </authorList>
    </citation>
    <scope>NUCLEOTIDE SEQUENCE [LARGE SCALE GENOMIC DNA]</scope>
    <source>
        <strain evidence="1 2">Neff</strain>
    </source>
</reference>
<dbReference type="KEGG" id="acan:ACA1_182020"/>
<dbReference type="OrthoDB" id="2118965at2759"/>
<gene>
    <name evidence="1" type="ORF">ACA1_182020</name>
</gene>
<sequence length="226" mass="25779">MDILKQIFTAETPAQTTTTEKKEDKMVLETTVTQEKVRPDVVKEGVTYTKEVQCQAQKEIERIREIEIEKVQPVVHIDREQTEVRQVVQPILEKEVRPTLITKTAKEVELGTRQEKATGLPTPLEGGRSLGAAPAIQSKTEFLGIEKKREEFAPIVEETIHKKIIEQVTPVVEREVVIPHVIEQTKHIHETIQEKEVVTHEIRAPITVEQWEKQEGSVCKISSQKS</sequence>
<dbReference type="AlphaFoldDB" id="L8HA38"/>
<accession>L8HA38</accession>
<organism evidence="1 2">
    <name type="scientific">Acanthamoeba castellanii (strain ATCC 30010 / Neff)</name>
    <dbReference type="NCBI Taxonomy" id="1257118"/>
    <lineage>
        <taxon>Eukaryota</taxon>
        <taxon>Amoebozoa</taxon>
        <taxon>Discosea</taxon>
        <taxon>Longamoebia</taxon>
        <taxon>Centramoebida</taxon>
        <taxon>Acanthamoebidae</taxon>
        <taxon>Acanthamoeba</taxon>
    </lineage>
</organism>
<keyword evidence="2" id="KW-1185">Reference proteome</keyword>
<dbReference type="GeneID" id="14922190"/>
<dbReference type="VEuPathDB" id="AmoebaDB:ACA1_182020"/>
<protein>
    <submittedName>
        <fullName evidence="1">Uncharacterized protein</fullName>
    </submittedName>
</protein>
<dbReference type="Proteomes" id="UP000011083">
    <property type="component" value="Unassembled WGS sequence"/>
</dbReference>
<dbReference type="EMBL" id="KB007904">
    <property type="protein sequence ID" value="ELR21301.1"/>
    <property type="molecule type" value="Genomic_DNA"/>
</dbReference>
<proteinExistence type="predicted"/>
<evidence type="ECO:0000313" key="1">
    <source>
        <dbReference type="EMBL" id="ELR21301.1"/>
    </source>
</evidence>
<dbReference type="STRING" id="1257118.L8HA38"/>